<dbReference type="InterPro" id="IPR011013">
    <property type="entry name" value="Gal_mutarotase_sf_dom"/>
</dbReference>
<dbReference type="SUPFAM" id="SSF74650">
    <property type="entry name" value="Galactose mutarotase-like"/>
    <property type="match status" value="1"/>
</dbReference>
<sequence length="300" mass="31362">MPPTGEQIDLVATDSRAVVTEVGAGLRTLTIAGHDRVEGFEEEETPPMGAGGVLVPWPNRVAGARYRWRGADHALEVTEPARGHAIHGFLRHRPWSVTARADDAVTLIADVDPSWGWPGPLHVATTYALDPGGLTVTHALTNTGEVDVPAGLGTHPYLRAGDAAPAGCTLILFADRVVDVDDALVPTGVRPVAPGEDLRAGRRVGDLALDTCFGAAPGPDGVLGVLTAPDGRATALWADPAVRWVQVFTPDDLAGRGPAVAVEPMTCPPDALNSGTDLHVLAPGETWTVRWGIRSRDGAV</sequence>
<evidence type="ECO:0000313" key="1">
    <source>
        <dbReference type="EMBL" id="PVZ13224.1"/>
    </source>
</evidence>
<proteinExistence type="predicted"/>
<dbReference type="AlphaFoldDB" id="A0A2U1FM29"/>
<dbReference type="InterPro" id="IPR008183">
    <property type="entry name" value="Aldose_1/G6P_1-epimerase"/>
</dbReference>
<dbReference type="EMBL" id="QEKW01000002">
    <property type="protein sequence ID" value="PVZ13224.1"/>
    <property type="molecule type" value="Genomic_DNA"/>
</dbReference>
<dbReference type="GO" id="GO:0006006">
    <property type="term" value="P:glucose metabolic process"/>
    <property type="evidence" value="ECO:0007669"/>
    <property type="project" value="TreeGrafter"/>
</dbReference>
<dbReference type="Proteomes" id="UP000245639">
    <property type="component" value="Unassembled WGS sequence"/>
</dbReference>
<keyword evidence="2" id="KW-1185">Reference proteome</keyword>
<reference evidence="1 2" key="1">
    <citation type="submission" date="2018-04" db="EMBL/GenBank/DDBJ databases">
        <title>Genomic Encyclopedia of Type Strains, Phase IV (KMG-IV): sequencing the most valuable type-strain genomes for metagenomic binning, comparative biology and taxonomic classification.</title>
        <authorList>
            <person name="Goeker M."/>
        </authorList>
    </citation>
    <scope>NUCLEOTIDE SEQUENCE [LARGE SCALE GENOMIC DNA]</scope>
    <source>
        <strain evidence="1 2">DSM 45771</strain>
    </source>
</reference>
<dbReference type="PANTHER" id="PTHR10091">
    <property type="entry name" value="ALDOSE-1-EPIMERASE"/>
    <property type="match status" value="1"/>
</dbReference>
<dbReference type="InterPro" id="IPR037480">
    <property type="entry name" value="YihR-like"/>
</dbReference>
<gene>
    <name evidence="1" type="ORF">C8D89_102374</name>
</gene>
<protein>
    <submittedName>
        <fullName evidence="1">Aldose 1-epimerase</fullName>
    </submittedName>
</protein>
<dbReference type="Pfam" id="PF01263">
    <property type="entry name" value="Aldose_epim"/>
    <property type="match status" value="1"/>
</dbReference>
<dbReference type="PANTHER" id="PTHR10091:SF0">
    <property type="entry name" value="GALACTOSE MUTAROTASE"/>
    <property type="match status" value="1"/>
</dbReference>
<accession>A0A2U1FM29</accession>
<dbReference type="GO" id="GO:0004034">
    <property type="term" value="F:aldose 1-epimerase activity"/>
    <property type="evidence" value="ECO:0007669"/>
    <property type="project" value="TreeGrafter"/>
</dbReference>
<dbReference type="OrthoDB" id="4739604at2"/>
<dbReference type="Gene3D" id="2.70.98.10">
    <property type="match status" value="1"/>
</dbReference>
<evidence type="ECO:0000313" key="2">
    <source>
        <dbReference type="Proteomes" id="UP000245639"/>
    </source>
</evidence>
<name>A0A2U1FM29_9PSEU</name>
<dbReference type="GO" id="GO:0033499">
    <property type="term" value="P:galactose catabolic process via UDP-galactose, Leloir pathway"/>
    <property type="evidence" value="ECO:0007669"/>
    <property type="project" value="TreeGrafter"/>
</dbReference>
<dbReference type="InterPro" id="IPR014718">
    <property type="entry name" value="GH-type_carb-bd"/>
</dbReference>
<dbReference type="RefSeq" id="WP_116707250.1">
    <property type="nucleotide sequence ID" value="NZ_QEKW01000002.1"/>
</dbReference>
<dbReference type="GO" id="GO:0030246">
    <property type="term" value="F:carbohydrate binding"/>
    <property type="evidence" value="ECO:0007669"/>
    <property type="project" value="InterPro"/>
</dbReference>
<comment type="caution">
    <text evidence="1">The sequence shown here is derived from an EMBL/GenBank/DDBJ whole genome shotgun (WGS) entry which is preliminary data.</text>
</comment>
<organism evidence="1 2">
    <name type="scientific">Actinomycetospora cinnamomea</name>
    <dbReference type="NCBI Taxonomy" id="663609"/>
    <lineage>
        <taxon>Bacteria</taxon>
        <taxon>Bacillati</taxon>
        <taxon>Actinomycetota</taxon>
        <taxon>Actinomycetes</taxon>
        <taxon>Pseudonocardiales</taxon>
        <taxon>Pseudonocardiaceae</taxon>
        <taxon>Actinomycetospora</taxon>
    </lineage>
</organism>
<dbReference type="CDD" id="cd09022">
    <property type="entry name" value="Aldose_epim_Ec_YihR"/>
    <property type="match status" value="1"/>
</dbReference>